<proteinExistence type="predicted"/>
<reference evidence="2" key="1">
    <citation type="submission" date="2014-09" db="EMBL/GenBank/DDBJ databases">
        <authorList>
            <person name="Magalhaes I.L.F."/>
            <person name="Oliveira U."/>
            <person name="Santos F.R."/>
            <person name="Vidigal T.H.D.A."/>
            <person name="Brescovit A.D."/>
            <person name="Santos A.J."/>
        </authorList>
    </citation>
    <scope>NUCLEOTIDE SEQUENCE</scope>
    <source>
        <tissue evidence="2">Shoot tissue taken approximately 20 cm above the soil surface</tissue>
    </source>
</reference>
<feature type="compositionally biased region" description="Polar residues" evidence="1">
    <location>
        <begin position="46"/>
        <end position="65"/>
    </location>
</feature>
<sequence>MRRWRRRRSREGGLLVWGVDAAEFYCSVNPARRFFYGRPETHTRQLKQTSSDENSGNENYTFCKG</sequence>
<evidence type="ECO:0000313" key="2">
    <source>
        <dbReference type="EMBL" id="JAD39780.1"/>
    </source>
</evidence>
<name>A0A0A8ZSN5_ARUDO</name>
<dbReference type="EMBL" id="GBRH01258115">
    <property type="protein sequence ID" value="JAD39780.1"/>
    <property type="molecule type" value="Transcribed_RNA"/>
</dbReference>
<evidence type="ECO:0000256" key="1">
    <source>
        <dbReference type="SAM" id="MobiDB-lite"/>
    </source>
</evidence>
<organism evidence="2">
    <name type="scientific">Arundo donax</name>
    <name type="common">Giant reed</name>
    <name type="synonym">Donax arundinaceus</name>
    <dbReference type="NCBI Taxonomy" id="35708"/>
    <lineage>
        <taxon>Eukaryota</taxon>
        <taxon>Viridiplantae</taxon>
        <taxon>Streptophyta</taxon>
        <taxon>Embryophyta</taxon>
        <taxon>Tracheophyta</taxon>
        <taxon>Spermatophyta</taxon>
        <taxon>Magnoliopsida</taxon>
        <taxon>Liliopsida</taxon>
        <taxon>Poales</taxon>
        <taxon>Poaceae</taxon>
        <taxon>PACMAD clade</taxon>
        <taxon>Arundinoideae</taxon>
        <taxon>Arundineae</taxon>
        <taxon>Arundo</taxon>
    </lineage>
</organism>
<reference evidence="2" key="2">
    <citation type="journal article" date="2015" name="Data Brief">
        <title>Shoot transcriptome of the giant reed, Arundo donax.</title>
        <authorList>
            <person name="Barrero R.A."/>
            <person name="Guerrero F.D."/>
            <person name="Moolhuijzen P."/>
            <person name="Goolsby J.A."/>
            <person name="Tidwell J."/>
            <person name="Bellgard S.E."/>
            <person name="Bellgard M.I."/>
        </authorList>
    </citation>
    <scope>NUCLEOTIDE SEQUENCE</scope>
    <source>
        <tissue evidence="2">Shoot tissue taken approximately 20 cm above the soil surface</tissue>
    </source>
</reference>
<feature type="region of interest" description="Disordered" evidence="1">
    <location>
        <begin position="40"/>
        <end position="65"/>
    </location>
</feature>
<accession>A0A0A8ZSN5</accession>
<protein>
    <submittedName>
        <fullName evidence="2">Uncharacterized protein</fullName>
    </submittedName>
</protein>
<dbReference type="AlphaFoldDB" id="A0A0A8ZSN5"/>